<keyword evidence="4 9" id="KW-0863">Zinc-finger</keyword>
<dbReference type="Proteomes" id="UP000006911">
    <property type="component" value="Unassembled WGS sequence"/>
</dbReference>
<reference evidence="12 13" key="1">
    <citation type="journal article" date="2010" name="Nature">
        <title>Perigord black truffle genome uncovers evolutionary origins and mechanisms of symbiosis.</title>
        <authorList>
            <person name="Martin F."/>
            <person name="Kohler A."/>
            <person name="Murat C."/>
            <person name="Balestrini R."/>
            <person name="Coutinho P.M."/>
            <person name="Jaillon O."/>
            <person name="Montanini B."/>
            <person name="Morin E."/>
            <person name="Noel B."/>
            <person name="Percudani R."/>
            <person name="Porcel B."/>
            <person name="Rubini A."/>
            <person name="Amicucci A."/>
            <person name="Amselem J."/>
            <person name="Anthouard V."/>
            <person name="Arcioni S."/>
            <person name="Artiguenave F."/>
            <person name="Aury J.M."/>
            <person name="Ballario P."/>
            <person name="Bolchi A."/>
            <person name="Brenna A."/>
            <person name="Brun A."/>
            <person name="Buee M."/>
            <person name="Cantarel B."/>
            <person name="Chevalier G."/>
            <person name="Couloux A."/>
            <person name="Da Silva C."/>
            <person name="Denoeud F."/>
            <person name="Duplessis S."/>
            <person name="Ghignone S."/>
            <person name="Hilselberger B."/>
            <person name="Iotti M."/>
            <person name="Marcais B."/>
            <person name="Mello A."/>
            <person name="Miranda M."/>
            <person name="Pacioni G."/>
            <person name="Quesneville H."/>
            <person name="Riccioni C."/>
            <person name="Ruotolo R."/>
            <person name="Splivallo R."/>
            <person name="Stocchi V."/>
            <person name="Tisserant E."/>
            <person name="Viscomi A.R."/>
            <person name="Zambonelli A."/>
            <person name="Zampieri E."/>
            <person name="Henrissat B."/>
            <person name="Lebrun M.H."/>
            <person name="Paolocci F."/>
            <person name="Bonfante P."/>
            <person name="Ottonello S."/>
            <person name="Wincker P."/>
        </authorList>
    </citation>
    <scope>NUCLEOTIDE SEQUENCE [LARGE SCALE GENOMIC DNA]</scope>
    <source>
        <strain evidence="12 13">Mel28</strain>
    </source>
</reference>
<dbReference type="FunFam" id="3.30.160.60:FF:000141">
    <property type="entry name" value="C2H2 zinc finger protein"/>
    <property type="match status" value="1"/>
</dbReference>
<feature type="domain" description="C2H2-type" evidence="11">
    <location>
        <begin position="203"/>
        <end position="231"/>
    </location>
</feature>
<dbReference type="InterPro" id="IPR013087">
    <property type="entry name" value="Znf_C2H2_type"/>
</dbReference>
<dbReference type="SUPFAM" id="SSF57667">
    <property type="entry name" value="beta-beta-alpha zinc fingers"/>
    <property type="match status" value="1"/>
</dbReference>
<sequence length="320" mass="35594">MLGMGKDDIKTEGRDFAHGFLGLEEQLSDFESDNELVSGLMNMPQNTINPVDLLGNRRQRDGFDDEEGWEMDDLSDDESVSGDINSQEFQAPLSPPPSDSSRGGSAIPPTKQRKVQRKIKAETYEDSEAELDDIIANARANGYPESTCDGDFFSHSSCHESSITPAPTESSFYESSDSQVVSPAPVVRRGRKQSLTEDPSKTFVCHLCSRRFRRQEHLKRHFRSLHTKDKPFSCGECGKKFSRSDNLSQHARTHGSTTIHMTLIDGDMMGEDDSDVLSEHSESLGIVLVNATQASSGIKDKISSSSPESKKSRRKRKRDE</sequence>
<dbReference type="Pfam" id="PF00096">
    <property type="entry name" value="zf-C2H2"/>
    <property type="match status" value="2"/>
</dbReference>
<feature type="region of interest" description="Disordered" evidence="10">
    <location>
        <begin position="295"/>
        <end position="320"/>
    </location>
</feature>
<keyword evidence="5" id="KW-0862">Zinc</keyword>
<dbReference type="RefSeq" id="XP_002841044.1">
    <property type="nucleotide sequence ID" value="XM_002840998.1"/>
</dbReference>
<dbReference type="HOGENOM" id="CLU_030977_0_0_1"/>
<evidence type="ECO:0000256" key="4">
    <source>
        <dbReference type="ARBA" id="ARBA00022771"/>
    </source>
</evidence>
<evidence type="ECO:0000256" key="10">
    <source>
        <dbReference type="SAM" id="MobiDB-lite"/>
    </source>
</evidence>
<dbReference type="PROSITE" id="PS00028">
    <property type="entry name" value="ZINC_FINGER_C2H2_1"/>
    <property type="match status" value="2"/>
</dbReference>
<comment type="subcellular location">
    <subcellularLocation>
        <location evidence="1">Nucleus</location>
    </subcellularLocation>
</comment>
<keyword evidence="2" id="KW-0479">Metal-binding</keyword>
<evidence type="ECO:0000256" key="2">
    <source>
        <dbReference type="ARBA" id="ARBA00022723"/>
    </source>
</evidence>
<dbReference type="GO" id="GO:0005634">
    <property type="term" value="C:nucleus"/>
    <property type="evidence" value="ECO:0007669"/>
    <property type="project" value="UniProtKB-SubCell"/>
</dbReference>
<proteinExistence type="predicted"/>
<evidence type="ECO:0000256" key="6">
    <source>
        <dbReference type="ARBA" id="ARBA00023015"/>
    </source>
</evidence>
<dbReference type="AlphaFoldDB" id="D5GL42"/>
<evidence type="ECO:0000256" key="8">
    <source>
        <dbReference type="ARBA" id="ARBA00023242"/>
    </source>
</evidence>
<dbReference type="KEGG" id="tml:GSTUM_00009963001"/>
<evidence type="ECO:0000256" key="3">
    <source>
        <dbReference type="ARBA" id="ARBA00022737"/>
    </source>
</evidence>
<feature type="compositionally biased region" description="Basic residues" evidence="10">
    <location>
        <begin position="311"/>
        <end position="320"/>
    </location>
</feature>
<evidence type="ECO:0000256" key="1">
    <source>
        <dbReference type="ARBA" id="ARBA00004123"/>
    </source>
</evidence>
<feature type="domain" description="C2H2-type" evidence="11">
    <location>
        <begin position="232"/>
        <end position="259"/>
    </location>
</feature>
<evidence type="ECO:0000259" key="11">
    <source>
        <dbReference type="PROSITE" id="PS50157"/>
    </source>
</evidence>
<gene>
    <name evidence="12" type="ORF">GSTUM_00009963001</name>
</gene>
<evidence type="ECO:0000313" key="12">
    <source>
        <dbReference type="EMBL" id="CAZ85235.1"/>
    </source>
</evidence>
<feature type="compositionally biased region" description="Acidic residues" evidence="10">
    <location>
        <begin position="63"/>
        <end position="80"/>
    </location>
</feature>
<keyword evidence="3" id="KW-0677">Repeat</keyword>
<dbReference type="PROSITE" id="PS50157">
    <property type="entry name" value="ZINC_FINGER_C2H2_2"/>
    <property type="match status" value="2"/>
</dbReference>
<evidence type="ECO:0000256" key="9">
    <source>
        <dbReference type="PROSITE-ProRule" id="PRU00042"/>
    </source>
</evidence>
<dbReference type="GeneID" id="9185829"/>
<feature type="region of interest" description="Disordered" evidence="10">
    <location>
        <begin position="41"/>
        <end position="122"/>
    </location>
</feature>
<keyword evidence="13" id="KW-1185">Reference proteome</keyword>
<evidence type="ECO:0000313" key="13">
    <source>
        <dbReference type="Proteomes" id="UP000006911"/>
    </source>
</evidence>
<dbReference type="Gene3D" id="3.30.160.60">
    <property type="entry name" value="Classic Zinc Finger"/>
    <property type="match status" value="2"/>
</dbReference>
<dbReference type="EMBL" id="FN430344">
    <property type="protein sequence ID" value="CAZ85235.1"/>
    <property type="molecule type" value="Genomic_DNA"/>
</dbReference>
<dbReference type="PANTHER" id="PTHR23235">
    <property type="entry name" value="KRUEPPEL-LIKE TRANSCRIPTION FACTOR"/>
    <property type="match status" value="1"/>
</dbReference>
<organism evidence="12 13">
    <name type="scientific">Tuber melanosporum (strain Mel28)</name>
    <name type="common">Perigord black truffle</name>
    <dbReference type="NCBI Taxonomy" id="656061"/>
    <lineage>
        <taxon>Eukaryota</taxon>
        <taxon>Fungi</taxon>
        <taxon>Dikarya</taxon>
        <taxon>Ascomycota</taxon>
        <taxon>Pezizomycotina</taxon>
        <taxon>Pezizomycetes</taxon>
        <taxon>Pezizales</taxon>
        <taxon>Tuberaceae</taxon>
        <taxon>Tuber</taxon>
    </lineage>
</organism>
<accession>D5GL42</accession>
<dbReference type="InterPro" id="IPR036236">
    <property type="entry name" value="Znf_C2H2_sf"/>
</dbReference>
<name>D5GL42_TUBMM</name>
<keyword evidence="8" id="KW-0539">Nucleus</keyword>
<dbReference type="SMART" id="SM00355">
    <property type="entry name" value="ZnF_C2H2"/>
    <property type="match status" value="2"/>
</dbReference>
<evidence type="ECO:0000256" key="5">
    <source>
        <dbReference type="ARBA" id="ARBA00022833"/>
    </source>
</evidence>
<protein>
    <submittedName>
        <fullName evidence="12">(Perigord truffle) hypothetical protein</fullName>
    </submittedName>
</protein>
<keyword evidence="6" id="KW-0805">Transcription regulation</keyword>
<dbReference type="InParanoid" id="D5GL42"/>
<evidence type="ECO:0000256" key="7">
    <source>
        <dbReference type="ARBA" id="ARBA00023163"/>
    </source>
</evidence>
<dbReference type="GO" id="GO:0008270">
    <property type="term" value="F:zinc ion binding"/>
    <property type="evidence" value="ECO:0007669"/>
    <property type="project" value="UniProtKB-KW"/>
</dbReference>
<dbReference type="eggNOG" id="KOG1721">
    <property type="taxonomic scope" value="Eukaryota"/>
</dbReference>
<keyword evidence="7" id="KW-0804">Transcription</keyword>
<dbReference type="FunFam" id="3.30.160.60:FF:001177">
    <property type="entry name" value="Zinc finger protein 33A"/>
    <property type="match status" value="1"/>
</dbReference>
<dbReference type="STRING" id="656061.D5GL42"/>